<keyword evidence="3" id="KW-1185">Reference proteome</keyword>
<dbReference type="Proteomes" id="UP000807306">
    <property type="component" value="Unassembled WGS sequence"/>
</dbReference>
<dbReference type="InterPro" id="IPR011032">
    <property type="entry name" value="GroES-like_sf"/>
</dbReference>
<dbReference type="SMART" id="SM00829">
    <property type="entry name" value="PKS_ER"/>
    <property type="match status" value="1"/>
</dbReference>
<accession>A0A9P6JIQ5</accession>
<dbReference type="SUPFAM" id="SSF51735">
    <property type="entry name" value="NAD(P)-binding Rossmann-fold domains"/>
    <property type="match status" value="1"/>
</dbReference>
<comment type="caution">
    <text evidence="2">The sequence shown here is derived from an EMBL/GenBank/DDBJ whole genome shotgun (WGS) entry which is preliminary data.</text>
</comment>
<feature type="domain" description="Enoyl reductase (ER)" evidence="1">
    <location>
        <begin position="16"/>
        <end position="344"/>
    </location>
</feature>
<dbReference type="OrthoDB" id="3233595at2759"/>
<dbReference type="InterPro" id="IPR013154">
    <property type="entry name" value="ADH-like_N"/>
</dbReference>
<dbReference type="InterPro" id="IPR013149">
    <property type="entry name" value="ADH-like_C"/>
</dbReference>
<evidence type="ECO:0000313" key="3">
    <source>
        <dbReference type="Proteomes" id="UP000807306"/>
    </source>
</evidence>
<reference evidence="2" key="1">
    <citation type="submission" date="2020-11" db="EMBL/GenBank/DDBJ databases">
        <authorList>
            <consortium name="DOE Joint Genome Institute"/>
            <person name="Ahrendt S."/>
            <person name="Riley R."/>
            <person name="Andreopoulos W."/>
            <person name="Labutti K."/>
            <person name="Pangilinan J."/>
            <person name="Ruiz-Duenas F.J."/>
            <person name="Barrasa J.M."/>
            <person name="Sanchez-Garcia M."/>
            <person name="Camarero S."/>
            <person name="Miyauchi S."/>
            <person name="Serrano A."/>
            <person name="Linde D."/>
            <person name="Babiker R."/>
            <person name="Drula E."/>
            <person name="Ayuso-Fernandez I."/>
            <person name="Pacheco R."/>
            <person name="Padilla G."/>
            <person name="Ferreira P."/>
            <person name="Barriuso J."/>
            <person name="Kellner H."/>
            <person name="Castanera R."/>
            <person name="Alfaro M."/>
            <person name="Ramirez L."/>
            <person name="Pisabarro A.G."/>
            <person name="Kuo A."/>
            <person name="Tritt A."/>
            <person name="Lipzen A."/>
            <person name="He G."/>
            <person name="Yan M."/>
            <person name="Ng V."/>
            <person name="Cullen D."/>
            <person name="Martin F."/>
            <person name="Rosso M.-N."/>
            <person name="Henrissat B."/>
            <person name="Hibbett D."/>
            <person name="Martinez A.T."/>
            <person name="Grigoriev I.V."/>
        </authorList>
    </citation>
    <scope>NUCLEOTIDE SEQUENCE</scope>
    <source>
        <strain evidence="2">CBS 506.95</strain>
    </source>
</reference>
<evidence type="ECO:0000259" key="1">
    <source>
        <dbReference type="SMART" id="SM00829"/>
    </source>
</evidence>
<dbReference type="InterPro" id="IPR047122">
    <property type="entry name" value="Trans-enoyl_RdTase-like"/>
</dbReference>
<evidence type="ECO:0000313" key="2">
    <source>
        <dbReference type="EMBL" id="KAF9522275.1"/>
    </source>
</evidence>
<gene>
    <name evidence="2" type="ORF">CPB83DRAFT_864718</name>
</gene>
<proteinExistence type="predicted"/>
<dbReference type="SUPFAM" id="SSF50129">
    <property type="entry name" value="GroES-like"/>
    <property type="match status" value="1"/>
</dbReference>
<dbReference type="Gene3D" id="3.40.50.720">
    <property type="entry name" value="NAD(P)-binding Rossmann-like Domain"/>
    <property type="match status" value="1"/>
</dbReference>
<dbReference type="Pfam" id="PF00107">
    <property type="entry name" value="ADH_zinc_N"/>
    <property type="match status" value="1"/>
</dbReference>
<dbReference type="EMBL" id="MU157953">
    <property type="protein sequence ID" value="KAF9522275.1"/>
    <property type="molecule type" value="Genomic_DNA"/>
</dbReference>
<dbReference type="CDD" id="cd08249">
    <property type="entry name" value="enoyl_reductase_like"/>
    <property type="match status" value="1"/>
</dbReference>
<dbReference type="PANTHER" id="PTHR45348">
    <property type="entry name" value="HYPOTHETICAL OXIDOREDUCTASE (EUROFUNG)"/>
    <property type="match status" value="1"/>
</dbReference>
<dbReference type="Gene3D" id="3.90.180.10">
    <property type="entry name" value="Medium-chain alcohol dehydrogenases, catalytic domain"/>
    <property type="match status" value="1"/>
</dbReference>
<sequence length="350" mass="37428">MSISQTHKALVAHEIGGALVAIDVPTYSPGQGELLVKAHSVALNPADWKIHRNRVMDHYPVIFGFDMAGEVVQVGEGVEGFSVGDRIFGQTTVTANRRAGFQQYLIKDAATAAKIPEDVSYDEAGTLPLGFATAITGLYAEFPHGAGLTPPFTRDTEGKYTGQPIVVLGGSSSVGQATIQAAQISGFSPIITTASERHSNFLRTLGATHVLSRQLDRSTLRNAIKSIIGDKSIEVVYDAVSLEDTQKLGASLLGKGGVLILVLNSKLTPKESRDVKLAAAYASFTEPWNVVLLRKAFQEKLNGWLKDDRIKPNNYEILPDGLGGISGGLQRMADNQVSAAKLLAHPQETP</sequence>
<dbReference type="InterPro" id="IPR020843">
    <property type="entry name" value="ER"/>
</dbReference>
<dbReference type="AlphaFoldDB" id="A0A9P6JIQ5"/>
<dbReference type="Pfam" id="PF08240">
    <property type="entry name" value="ADH_N"/>
    <property type="match status" value="1"/>
</dbReference>
<name>A0A9P6JIQ5_9AGAR</name>
<dbReference type="InterPro" id="IPR036291">
    <property type="entry name" value="NAD(P)-bd_dom_sf"/>
</dbReference>
<dbReference type="PANTHER" id="PTHR45348:SF2">
    <property type="entry name" value="ZINC-TYPE ALCOHOL DEHYDROGENASE-LIKE PROTEIN C2E1P3.01"/>
    <property type="match status" value="1"/>
</dbReference>
<protein>
    <submittedName>
        <fullName evidence="2">Chaperonin 10-like protein</fullName>
    </submittedName>
</protein>
<organism evidence="2 3">
    <name type="scientific">Crepidotus variabilis</name>
    <dbReference type="NCBI Taxonomy" id="179855"/>
    <lineage>
        <taxon>Eukaryota</taxon>
        <taxon>Fungi</taxon>
        <taxon>Dikarya</taxon>
        <taxon>Basidiomycota</taxon>
        <taxon>Agaricomycotina</taxon>
        <taxon>Agaricomycetes</taxon>
        <taxon>Agaricomycetidae</taxon>
        <taxon>Agaricales</taxon>
        <taxon>Agaricineae</taxon>
        <taxon>Crepidotaceae</taxon>
        <taxon>Crepidotus</taxon>
    </lineage>
</organism>
<dbReference type="GO" id="GO:0016651">
    <property type="term" value="F:oxidoreductase activity, acting on NAD(P)H"/>
    <property type="evidence" value="ECO:0007669"/>
    <property type="project" value="InterPro"/>
</dbReference>